<feature type="compositionally biased region" description="Acidic residues" evidence="2">
    <location>
        <begin position="134"/>
        <end position="145"/>
    </location>
</feature>
<evidence type="ECO:0000313" key="3">
    <source>
        <dbReference type="EMBL" id="KNC55265.1"/>
    </source>
</evidence>
<feature type="region of interest" description="Disordered" evidence="2">
    <location>
        <begin position="95"/>
        <end position="222"/>
    </location>
</feature>
<keyword evidence="4" id="KW-1185">Reference proteome</keyword>
<name>A0A0L0DSM0_THETB</name>
<feature type="compositionally biased region" description="Low complexity" evidence="2">
    <location>
        <begin position="119"/>
        <end position="133"/>
    </location>
</feature>
<dbReference type="AlphaFoldDB" id="A0A0L0DSM0"/>
<keyword evidence="1" id="KW-0175">Coiled coil</keyword>
<dbReference type="Proteomes" id="UP000054408">
    <property type="component" value="Unassembled WGS sequence"/>
</dbReference>
<feature type="coiled-coil region" evidence="1">
    <location>
        <begin position="504"/>
        <end position="531"/>
    </location>
</feature>
<evidence type="ECO:0000313" key="4">
    <source>
        <dbReference type="Proteomes" id="UP000054408"/>
    </source>
</evidence>
<organism evidence="3 4">
    <name type="scientific">Thecamonas trahens ATCC 50062</name>
    <dbReference type="NCBI Taxonomy" id="461836"/>
    <lineage>
        <taxon>Eukaryota</taxon>
        <taxon>Apusozoa</taxon>
        <taxon>Apusomonadida</taxon>
        <taxon>Apusomonadidae</taxon>
        <taxon>Thecamonas</taxon>
    </lineage>
</organism>
<feature type="coiled-coil region" evidence="1">
    <location>
        <begin position="328"/>
        <end position="414"/>
    </location>
</feature>
<accession>A0A0L0DSM0</accession>
<proteinExistence type="predicted"/>
<evidence type="ECO:0000256" key="2">
    <source>
        <dbReference type="SAM" id="MobiDB-lite"/>
    </source>
</evidence>
<sequence>MIVTAFVEQDDGSLKKVSYIFLLDKKDFASNKTGRLGKKVGLEGDGAWDGVHVYLLDPPGNVVAHVVEDSETPAGLGMVKTTLMLITKRTLHVGDAKDAPSREGKATACTVDRPGESGGAKADTDGGADALLDMIDDAFGDDDDVAPPPPAEEPPADGDADALLGMIDDAFGDDDDVSPPPPAEEPPADGDADALLGMIDDAFGDDDDVAPPPPAEEPPADGDANALLATLATTTATDGGGVAVTELEAAVAKAKADAEAELEAAVAKAKADAEAELAKAKADAEAELDAAVAKAKADAEAELEAAVAKTITQADVDAAVAKAKADAEAELEAAVAKAKADAEAELEDAVAKAKEEAAGEVAAETASAITQADVDAAVAKAKAEAKADAEADLAKAKADAEAELEAAVAKAKEEAAGEATAEAASAITQADVDAAVAKAKADAEAELEAAVAAARKEATAKAAANATPVITQADLDAAVAAAREEAVTSLAAAQGMPDTTSDRIDELERTVAAAADTIARLEAELLTARADSELASVALTAAPASPDPTKRLPSPTPIAVSADDVLVSIVDDLVAESAAVLALDAAVLAFSEAYESKAKKLKKLKKMSAAAAETPPLAAGGSASTATTAAATPFSAAIQSSASHHKSLAAASTSLLQAIEDGIRTESLHEVDQPGLASSSSITELRLGTTRRARSRSDLPPPHETAASARLIVSADSGATRLVRGDFVPDASLVTFVTSDSVELYVPLPLAMKAGLVKSEYRRRRAKLGPGIPVELPVFDLARVPASLFKGVVRYLANPRASTKRGLKLLVEMDPWAGLHAANDLRIFSLFAHTAAYLWHHYDPDAVLDFLLSSYMMDLRVETWFTLEAKLPNTLKPEGDSVFDVLWFLRSFRELHVRMPFARKRGSWRKYYVDHTPRA</sequence>
<dbReference type="RefSeq" id="XP_013753088.1">
    <property type="nucleotide sequence ID" value="XM_013897634.1"/>
</dbReference>
<feature type="compositionally biased region" description="Basic and acidic residues" evidence="2">
    <location>
        <begin position="95"/>
        <end position="105"/>
    </location>
</feature>
<feature type="region of interest" description="Disordered" evidence="2">
    <location>
        <begin position="669"/>
        <end position="705"/>
    </location>
</feature>
<reference evidence="3 4" key="1">
    <citation type="submission" date="2010-05" db="EMBL/GenBank/DDBJ databases">
        <title>The Genome Sequence of Thecamonas trahens ATCC 50062.</title>
        <authorList>
            <consortium name="The Broad Institute Genome Sequencing Platform"/>
            <person name="Russ C."/>
            <person name="Cuomo C."/>
            <person name="Shea T."/>
            <person name="Young S.K."/>
            <person name="Zeng Q."/>
            <person name="Koehrsen M."/>
            <person name="Haas B."/>
            <person name="Borodovsky M."/>
            <person name="Guigo R."/>
            <person name="Alvarado L."/>
            <person name="Berlin A."/>
            <person name="Bochicchio J."/>
            <person name="Borenstein D."/>
            <person name="Chapman S."/>
            <person name="Chen Z."/>
            <person name="Freedman E."/>
            <person name="Gellesch M."/>
            <person name="Goldberg J."/>
            <person name="Griggs A."/>
            <person name="Gujja S."/>
            <person name="Heilman E."/>
            <person name="Heiman D."/>
            <person name="Hepburn T."/>
            <person name="Howarth C."/>
            <person name="Jen D."/>
            <person name="Larson L."/>
            <person name="Mehta T."/>
            <person name="Park D."/>
            <person name="Pearson M."/>
            <person name="Roberts A."/>
            <person name="Saif S."/>
            <person name="Shenoy N."/>
            <person name="Sisk P."/>
            <person name="Stolte C."/>
            <person name="Sykes S."/>
            <person name="Thomson T."/>
            <person name="Walk T."/>
            <person name="White J."/>
            <person name="Yandava C."/>
            <person name="Burger G."/>
            <person name="Gray M.W."/>
            <person name="Holland P.W.H."/>
            <person name="King N."/>
            <person name="Lang F.B.F."/>
            <person name="Roger A.J."/>
            <person name="Ruiz-Trillo I."/>
            <person name="Lander E."/>
            <person name="Nusbaum C."/>
        </authorList>
    </citation>
    <scope>NUCLEOTIDE SEQUENCE [LARGE SCALE GENOMIC DNA]</scope>
    <source>
        <strain evidence="3 4">ATCC 50062</strain>
    </source>
</reference>
<dbReference type="GeneID" id="25569009"/>
<feature type="coiled-coil region" evidence="1">
    <location>
        <begin position="244"/>
        <end position="294"/>
    </location>
</feature>
<protein>
    <submittedName>
        <fullName evidence="3">Uncharacterized protein</fullName>
    </submittedName>
</protein>
<evidence type="ECO:0000256" key="1">
    <source>
        <dbReference type="SAM" id="Coils"/>
    </source>
</evidence>
<gene>
    <name evidence="3" type="ORF">AMSG_10902</name>
</gene>
<dbReference type="EMBL" id="GL349498">
    <property type="protein sequence ID" value="KNC55265.1"/>
    <property type="molecule type" value="Genomic_DNA"/>
</dbReference>